<evidence type="ECO:0000313" key="3">
    <source>
        <dbReference type="EMBL" id="ESL07692.1"/>
    </source>
</evidence>
<feature type="region of interest" description="Disordered" evidence="1">
    <location>
        <begin position="58"/>
        <end position="95"/>
    </location>
</feature>
<name>A0A061J331_TRYRA</name>
<feature type="compositionally biased region" description="Polar residues" evidence="1">
    <location>
        <begin position="172"/>
        <end position="183"/>
    </location>
</feature>
<feature type="region of interest" description="Disordered" evidence="1">
    <location>
        <begin position="171"/>
        <end position="210"/>
    </location>
</feature>
<dbReference type="Proteomes" id="UP000031737">
    <property type="component" value="Unassembled WGS sequence"/>
</dbReference>
<dbReference type="VEuPathDB" id="TriTrypDB:TRSC58_04615"/>
<comment type="caution">
    <text evidence="3">The sequence shown here is derived from an EMBL/GenBank/DDBJ whole genome shotgun (WGS) entry which is preliminary data.</text>
</comment>
<evidence type="ECO:0000256" key="1">
    <source>
        <dbReference type="SAM" id="MobiDB-lite"/>
    </source>
</evidence>
<gene>
    <name evidence="3" type="ORF">TRSC58_04615</name>
</gene>
<dbReference type="EMBL" id="AUPL01004615">
    <property type="protein sequence ID" value="ESL07692.1"/>
    <property type="molecule type" value="Genomic_DNA"/>
</dbReference>
<keyword evidence="2" id="KW-0812">Transmembrane</keyword>
<keyword evidence="2" id="KW-0472">Membrane</keyword>
<protein>
    <submittedName>
        <fullName evidence="3">Uncharacterized protein</fullName>
    </submittedName>
</protein>
<sequence>MCGARCSAFFFVDLFSFFFAIYVYVFSPYFFSKNNIFLTTATYQQLSCFFFPHFTQKRSKTNGGGKKGRMDDEGSDVAKKTSERGPNNSHTFSVDAVPFEPGINATSSAPNRWQDPSSITQEQLPAWGTNTHWRFSPYMEVMTFNANMRVMAEVSAMMNAGAKRYSGVPIVRTSSPSKKNPNASEGAKKKEKTGISIDAKPWTPSPEAGLRQKEEDAYTHLKKGWVRVPYRGEMVISPVAFKEIANDFVHSLTVKPIEKPRIQLELYNYHCARCATHSFFGRLSCRGADVTLKGIAGDIPPLCVAHLLEQVTGTVVCALFTEGDYLDYEVWLDNPDKANVFAKTISDAMWTCPMFHGYAVHTKTEDGKAFLHEYISSLKDDFPEETPYPMRCVEAITSSTGKVKG</sequence>
<organism evidence="3 4">
    <name type="scientific">Trypanosoma rangeli SC58</name>
    <dbReference type="NCBI Taxonomy" id="429131"/>
    <lineage>
        <taxon>Eukaryota</taxon>
        <taxon>Discoba</taxon>
        <taxon>Euglenozoa</taxon>
        <taxon>Kinetoplastea</taxon>
        <taxon>Metakinetoplastina</taxon>
        <taxon>Trypanosomatida</taxon>
        <taxon>Trypanosomatidae</taxon>
        <taxon>Trypanosoma</taxon>
        <taxon>Herpetosoma</taxon>
    </lineage>
</organism>
<keyword evidence="2" id="KW-1133">Transmembrane helix</keyword>
<keyword evidence="4" id="KW-1185">Reference proteome</keyword>
<proteinExistence type="predicted"/>
<evidence type="ECO:0000313" key="4">
    <source>
        <dbReference type="Proteomes" id="UP000031737"/>
    </source>
</evidence>
<feature type="transmembrane region" description="Helical" evidence="2">
    <location>
        <begin position="7"/>
        <end position="31"/>
    </location>
</feature>
<dbReference type="OrthoDB" id="265476at2759"/>
<accession>A0A061J331</accession>
<evidence type="ECO:0000256" key="2">
    <source>
        <dbReference type="SAM" id="Phobius"/>
    </source>
</evidence>
<feature type="compositionally biased region" description="Basic and acidic residues" evidence="1">
    <location>
        <begin position="68"/>
        <end position="83"/>
    </location>
</feature>
<reference evidence="3 4" key="1">
    <citation type="submission" date="2013-07" db="EMBL/GenBank/DDBJ databases">
        <authorList>
            <person name="Stoco P.H."/>
            <person name="Wagner G."/>
            <person name="Gerber A."/>
            <person name="Zaha A."/>
            <person name="Thompson C."/>
            <person name="Bartholomeu D.C."/>
            <person name="Luckemeyer D.D."/>
            <person name="Bahia D."/>
            <person name="Loreto E."/>
            <person name="Prestes E.B."/>
            <person name="Lima F.M."/>
            <person name="Rodrigues-Luiz G."/>
            <person name="Vallejo G.A."/>
            <person name="Filho J.F."/>
            <person name="Monteiro K.M."/>
            <person name="Tyler K.M."/>
            <person name="de Almeida L.G."/>
            <person name="Ortiz M.F."/>
            <person name="Siervo M.A."/>
            <person name="de Moraes M.H."/>
            <person name="Cunha O.L."/>
            <person name="Mendonca-Neto R."/>
            <person name="Silva R."/>
            <person name="Teixeira S.M."/>
            <person name="Murta S.M."/>
            <person name="Sincero T.C."/>
            <person name="Mendes T.A."/>
            <person name="Urmenyi T.P."/>
            <person name="Silva V.G."/>
            <person name="da Rocha W.D."/>
            <person name="Andersson B."/>
            <person name="Romanha A.J."/>
            <person name="Steindel M."/>
            <person name="de Vasconcelos A.T."/>
            <person name="Grisard E.C."/>
        </authorList>
    </citation>
    <scope>NUCLEOTIDE SEQUENCE [LARGE SCALE GENOMIC DNA]</scope>
    <source>
        <strain evidence="3 4">SC58</strain>
    </source>
</reference>
<dbReference type="AlphaFoldDB" id="A0A061J331"/>